<evidence type="ECO:0000313" key="1">
    <source>
        <dbReference type="EMBL" id="ONI38734.1"/>
    </source>
</evidence>
<reference evidence="1" key="1">
    <citation type="submission" date="2016-08" db="EMBL/GenBank/DDBJ databases">
        <authorList>
            <person name="Ngugi D.K."/>
            <person name="Miyake S."/>
            <person name="Stingl U."/>
        </authorList>
    </citation>
    <scope>NUCLEOTIDE SEQUENCE</scope>
    <source>
        <strain evidence="1">SCG-B11WGA-EpuloA1</strain>
    </source>
</reference>
<dbReference type="Proteomes" id="UP000188605">
    <property type="component" value="Unassembled WGS sequence"/>
</dbReference>
<name>A0ACC8X921_9FIRM</name>
<dbReference type="EMBL" id="LJDB01000080">
    <property type="protein sequence ID" value="ONI38734.1"/>
    <property type="molecule type" value="Genomic_DNA"/>
</dbReference>
<protein>
    <submittedName>
        <fullName evidence="1">Dehydrogenase</fullName>
    </submittedName>
</protein>
<accession>A0ACC8X921</accession>
<organism evidence="1 2">
    <name type="scientific">Candidatus Epulonipiscium fishelsonii</name>
    <dbReference type="NCBI Taxonomy" id="77094"/>
    <lineage>
        <taxon>Bacteria</taxon>
        <taxon>Bacillati</taxon>
        <taxon>Bacillota</taxon>
        <taxon>Clostridia</taxon>
        <taxon>Lachnospirales</taxon>
        <taxon>Lachnospiraceae</taxon>
        <taxon>Candidatus Epulonipiscium</taxon>
    </lineage>
</organism>
<evidence type="ECO:0000313" key="2">
    <source>
        <dbReference type="Proteomes" id="UP000188605"/>
    </source>
</evidence>
<comment type="caution">
    <text evidence="1">The sequence shown here is derived from an EMBL/GenBank/DDBJ whole genome shotgun (WGS) entry which is preliminary data.</text>
</comment>
<sequence length="334" mass="36218">MKAIVYVGPNKLEVMEREIPEVKEGQILVKVDRAGICGGDLGIYKGLHPRAKAPLIFGHEFAGTVEADGKVFKKGDKVTINPIVSCGNCTPCNTGNQHVCNTLRLVGIDKDGAMAEYVAVDENKLYKLGANVSDEMGALIEPIAVAVHSVREPNYRPGDNAIVYGAGPIGMAIALVLKEFGCTNLTVVEADDKRIGIAKEFGVDVRDAKTLNLEELKAEKTGGDGFDFVFDCAGVEPVANQLIKASKVRGKIVVVAGYKKPTTFPLNEGMFKEVAFEFVRVYRDKDYEIAIEVANKQPLFEKLVSHVLPVEEAQQGFDLLLTPGTGAMKVLFKF</sequence>
<gene>
    <name evidence="1" type="ORF">AN396_10150</name>
</gene>
<keyword evidence="2" id="KW-1185">Reference proteome</keyword>
<proteinExistence type="predicted"/>